<dbReference type="CDD" id="cd06186">
    <property type="entry name" value="NOX_Duox_like_FAD_NADP"/>
    <property type="match status" value="1"/>
</dbReference>
<sequence>MRTNSKRNSRAISDSKVTLKTDYNCFPVLEGIETNSFSWSSHAPNVPILDLERQGSTTYNVEDSANTKRTIQELYSQPRRPHALGPLKRYLRSWKVFRWKLSRSFFGKTVPLLTTATTLTLGDVLITLPISGCTILYTFLQALNYDVATTGQLATIALALVFGFAIRNNAVLLLCTGIPFERALVYHKLAACVTIGLTGLHGFAYVSNRRKHEQSNASFHLLTGLIAFFALVLLHFLSLKCIRQAFFQLFVHIHWILILIVMVCAILHGATNVVFGVTPWAIDILYRFAYRSQRYAHGDSCNLNNGVIARNQLSICALPGNITRIQFPRVRQDTGETFVYEAGQYAFLCIPSISCLEWHPFTIASSPHEAMVTFYVKALGKWTTKLLSVALKREASAMRLDGPSSLTLFLDGPYGALSLDLVTPSVYSHVVLFSDGIAMTPMRSIVNWLHHECFYRNRGAIPHVRFIWSVKEMELINSLLARDEPRRDSCLEVDEVASYFPHILSHPLNTNQASDSFVSEIYFVRDIMDEDALNLPELVNCLHIGLRPDAIAILREMGEEAKNNLKDRVAVLVSGSPALVEEVVYASVKLAKELRVHFDVHQETPSILHNRDVIDRCGFQQVFISYTLDADGYSFGVVTGETGLQV</sequence>
<dbReference type="SFLD" id="SFLDS00052">
    <property type="entry name" value="Ferric_Reductase_Domain"/>
    <property type="match status" value="1"/>
</dbReference>
<dbReference type="InterPro" id="IPR017927">
    <property type="entry name" value="FAD-bd_FR_type"/>
</dbReference>
<feature type="transmembrane region" description="Helical" evidence="6">
    <location>
        <begin position="186"/>
        <end position="206"/>
    </location>
</feature>
<comment type="subcellular location">
    <subcellularLocation>
        <location evidence="1">Membrane</location>
        <topology evidence="1">Multi-pass membrane protein</topology>
    </subcellularLocation>
</comment>
<evidence type="ECO:0000256" key="2">
    <source>
        <dbReference type="ARBA" id="ARBA00022692"/>
    </source>
</evidence>
<protein>
    <recommendedName>
        <fullName evidence="7">FAD-binding FR-type domain-containing protein</fullName>
    </recommendedName>
</protein>
<dbReference type="InterPro" id="IPR013130">
    <property type="entry name" value="Fe3_Rdtase_TM_dom"/>
</dbReference>
<dbReference type="InterPro" id="IPR013112">
    <property type="entry name" value="FAD-bd_8"/>
</dbReference>
<feature type="transmembrane region" description="Helical" evidence="6">
    <location>
        <begin position="110"/>
        <end position="140"/>
    </location>
</feature>
<accession>A0A976FII2</accession>
<evidence type="ECO:0000256" key="1">
    <source>
        <dbReference type="ARBA" id="ARBA00004141"/>
    </source>
</evidence>
<organism evidence="8 9">
    <name type="scientific">Bremia lactucae</name>
    <name type="common">Lettuce downy mildew</name>
    <dbReference type="NCBI Taxonomy" id="4779"/>
    <lineage>
        <taxon>Eukaryota</taxon>
        <taxon>Sar</taxon>
        <taxon>Stramenopiles</taxon>
        <taxon>Oomycota</taxon>
        <taxon>Peronosporomycetes</taxon>
        <taxon>Peronosporales</taxon>
        <taxon>Peronosporaceae</taxon>
        <taxon>Bremia</taxon>
    </lineage>
</organism>
<dbReference type="PROSITE" id="PS51384">
    <property type="entry name" value="FAD_FR"/>
    <property type="match status" value="1"/>
</dbReference>
<keyword evidence="9" id="KW-1185">Reference proteome</keyword>
<dbReference type="SUPFAM" id="SSF63380">
    <property type="entry name" value="Riboflavin synthase domain-like"/>
    <property type="match status" value="1"/>
</dbReference>
<dbReference type="SUPFAM" id="SSF52343">
    <property type="entry name" value="Ferredoxin reductase-like, C-terminal NADP-linked domain"/>
    <property type="match status" value="1"/>
</dbReference>
<dbReference type="EMBL" id="SHOA02000006">
    <property type="protein sequence ID" value="TDH67176.1"/>
    <property type="molecule type" value="Genomic_DNA"/>
</dbReference>
<feature type="transmembrane region" description="Helical" evidence="6">
    <location>
        <begin position="152"/>
        <end position="174"/>
    </location>
</feature>
<name>A0A976FII2_BRELC</name>
<dbReference type="Gene3D" id="2.40.30.10">
    <property type="entry name" value="Translation factors"/>
    <property type="match status" value="1"/>
</dbReference>
<dbReference type="KEGG" id="blac:94350346"/>
<dbReference type="InterPro" id="IPR039261">
    <property type="entry name" value="FNR_nucleotide-bd"/>
</dbReference>
<keyword evidence="3 6" id="KW-1133">Transmembrane helix</keyword>
<keyword evidence="5 6" id="KW-0472">Membrane</keyword>
<evidence type="ECO:0000313" key="9">
    <source>
        <dbReference type="Proteomes" id="UP000294530"/>
    </source>
</evidence>
<dbReference type="GeneID" id="94350346"/>
<feature type="transmembrane region" description="Helical" evidence="6">
    <location>
        <begin position="249"/>
        <end position="270"/>
    </location>
</feature>
<dbReference type="GO" id="GO:0005886">
    <property type="term" value="C:plasma membrane"/>
    <property type="evidence" value="ECO:0007669"/>
    <property type="project" value="TreeGrafter"/>
</dbReference>
<dbReference type="InterPro" id="IPR017938">
    <property type="entry name" value="Riboflavin_synthase-like_b-brl"/>
</dbReference>
<dbReference type="GO" id="GO:0016491">
    <property type="term" value="F:oxidoreductase activity"/>
    <property type="evidence" value="ECO:0007669"/>
    <property type="project" value="UniProtKB-KW"/>
</dbReference>
<dbReference type="PANTHER" id="PTHR11972:SF55">
    <property type="entry name" value="FERRIC REDUCTASE"/>
    <property type="match status" value="1"/>
</dbReference>
<evidence type="ECO:0000256" key="3">
    <source>
        <dbReference type="ARBA" id="ARBA00022989"/>
    </source>
</evidence>
<dbReference type="Gene3D" id="3.40.50.80">
    <property type="entry name" value="Nucleotide-binding domain of ferredoxin-NADP reductase (FNR) module"/>
    <property type="match status" value="1"/>
</dbReference>
<feature type="transmembrane region" description="Helical" evidence="6">
    <location>
        <begin position="218"/>
        <end position="237"/>
    </location>
</feature>
<gene>
    <name evidence="8" type="ORF">CCR75_006607</name>
</gene>
<keyword evidence="4" id="KW-0560">Oxidoreductase</keyword>
<evidence type="ECO:0000256" key="6">
    <source>
        <dbReference type="SAM" id="Phobius"/>
    </source>
</evidence>
<evidence type="ECO:0000313" key="8">
    <source>
        <dbReference type="EMBL" id="TDH67176.1"/>
    </source>
</evidence>
<dbReference type="AlphaFoldDB" id="A0A976FII2"/>
<dbReference type="Pfam" id="PF01794">
    <property type="entry name" value="Ferric_reduct"/>
    <property type="match status" value="1"/>
</dbReference>
<keyword evidence="2 6" id="KW-0812">Transmembrane</keyword>
<dbReference type="Proteomes" id="UP000294530">
    <property type="component" value="Unassembled WGS sequence"/>
</dbReference>
<dbReference type="Pfam" id="PF08022">
    <property type="entry name" value="FAD_binding_8"/>
    <property type="match status" value="1"/>
</dbReference>
<dbReference type="InterPro" id="IPR050369">
    <property type="entry name" value="RBOH/FRE"/>
</dbReference>
<dbReference type="RefSeq" id="XP_067816675.1">
    <property type="nucleotide sequence ID" value="XM_067964675.1"/>
</dbReference>
<dbReference type="PANTHER" id="PTHR11972">
    <property type="entry name" value="NADPH OXIDASE"/>
    <property type="match status" value="1"/>
</dbReference>
<evidence type="ECO:0000256" key="4">
    <source>
        <dbReference type="ARBA" id="ARBA00023002"/>
    </source>
</evidence>
<reference evidence="8 9" key="1">
    <citation type="journal article" date="2021" name="Genome Biol.">
        <title>AFLAP: assembly-free linkage analysis pipeline using k-mers from genome sequencing data.</title>
        <authorList>
            <person name="Fletcher K."/>
            <person name="Zhang L."/>
            <person name="Gil J."/>
            <person name="Han R."/>
            <person name="Cavanaugh K."/>
            <person name="Michelmore R."/>
        </authorList>
    </citation>
    <scope>NUCLEOTIDE SEQUENCE [LARGE SCALE GENOMIC DNA]</scope>
    <source>
        <strain evidence="8 9">SF5</strain>
    </source>
</reference>
<feature type="domain" description="FAD-binding FR-type" evidence="7">
    <location>
        <begin position="300"/>
        <end position="420"/>
    </location>
</feature>
<dbReference type="SFLD" id="SFLDG01168">
    <property type="entry name" value="Ferric_reductase_subgroup_(FRE"/>
    <property type="match status" value="1"/>
</dbReference>
<proteinExistence type="predicted"/>
<dbReference type="OrthoDB" id="167398at2759"/>
<comment type="caution">
    <text evidence="8">The sequence shown here is derived from an EMBL/GenBank/DDBJ whole genome shotgun (WGS) entry which is preliminary data.</text>
</comment>
<evidence type="ECO:0000259" key="7">
    <source>
        <dbReference type="PROSITE" id="PS51384"/>
    </source>
</evidence>
<evidence type="ECO:0000256" key="5">
    <source>
        <dbReference type="ARBA" id="ARBA00023136"/>
    </source>
</evidence>